<accession>A0AA88EKE8</accession>
<comment type="caution">
    <text evidence="1">The sequence shown here is derived from an EMBL/GenBank/DDBJ whole genome shotgun (WGS) entry which is preliminary data.</text>
</comment>
<dbReference type="Proteomes" id="UP001187192">
    <property type="component" value="Unassembled WGS sequence"/>
</dbReference>
<keyword evidence="2" id="KW-1185">Reference proteome</keyword>
<organism evidence="1 2">
    <name type="scientific">Ficus carica</name>
    <name type="common">Common fig</name>
    <dbReference type="NCBI Taxonomy" id="3494"/>
    <lineage>
        <taxon>Eukaryota</taxon>
        <taxon>Viridiplantae</taxon>
        <taxon>Streptophyta</taxon>
        <taxon>Embryophyta</taxon>
        <taxon>Tracheophyta</taxon>
        <taxon>Spermatophyta</taxon>
        <taxon>Magnoliopsida</taxon>
        <taxon>eudicotyledons</taxon>
        <taxon>Gunneridae</taxon>
        <taxon>Pentapetalae</taxon>
        <taxon>rosids</taxon>
        <taxon>fabids</taxon>
        <taxon>Rosales</taxon>
        <taxon>Moraceae</taxon>
        <taxon>Ficeae</taxon>
        <taxon>Ficus</taxon>
    </lineage>
</organism>
<gene>
    <name evidence="1" type="ORF">TIFTF001_052638</name>
</gene>
<name>A0AA88EKE8_FICCA</name>
<reference evidence="1" key="1">
    <citation type="submission" date="2023-07" db="EMBL/GenBank/DDBJ databases">
        <title>draft genome sequence of fig (Ficus carica).</title>
        <authorList>
            <person name="Takahashi T."/>
            <person name="Nishimura K."/>
        </authorList>
    </citation>
    <scope>NUCLEOTIDE SEQUENCE</scope>
</reference>
<evidence type="ECO:0000313" key="2">
    <source>
        <dbReference type="Proteomes" id="UP001187192"/>
    </source>
</evidence>
<dbReference type="AlphaFoldDB" id="A0AA88EKE8"/>
<dbReference type="EMBL" id="BTGU01011299">
    <property type="protein sequence ID" value="GMN71204.1"/>
    <property type="molecule type" value="Genomic_DNA"/>
</dbReference>
<proteinExistence type="predicted"/>
<evidence type="ECO:0000313" key="1">
    <source>
        <dbReference type="EMBL" id="GMN71204.1"/>
    </source>
</evidence>
<sequence>MGGRISWVARSGGDGRTLRGLNLIGQKNFGTHLEGRPVVWRQEESLNQACKPMERLRNGRKFETPMEGRIGCTGSQGGVRKKLESKLENQHPSSRGMLYVMVCYGMLCMITNNESRDKNKTSKMLCRTDLPRGRKGLPPSTIPWLCTMVSNLPSISDAILWKAGAADCEMWNGHRHKF</sequence>
<protein>
    <submittedName>
        <fullName evidence="1">Uncharacterized protein</fullName>
    </submittedName>
</protein>